<dbReference type="Proteomes" id="UP000557193">
    <property type="component" value="Unassembled WGS sequence"/>
</dbReference>
<evidence type="ECO:0000256" key="1">
    <source>
        <dbReference type="SAM" id="Coils"/>
    </source>
</evidence>
<dbReference type="RefSeq" id="WP_184681203.1">
    <property type="nucleotide sequence ID" value="NZ_JACHLL010000001.1"/>
</dbReference>
<gene>
    <name evidence="2" type="ORF">HNP49_000949</name>
</gene>
<evidence type="ECO:0000313" key="3">
    <source>
        <dbReference type="Proteomes" id="UP000557193"/>
    </source>
</evidence>
<comment type="caution">
    <text evidence="2">The sequence shown here is derived from an EMBL/GenBank/DDBJ whole genome shotgun (WGS) entry which is preliminary data.</text>
</comment>
<keyword evidence="1" id="KW-0175">Coiled coil</keyword>
<dbReference type="EMBL" id="JACHLL010000001">
    <property type="protein sequence ID" value="MBB6340799.1"/>
    <property type="molecule type" value="Genomic_DNA"/>
</dbReference>
<dbReference type="AlphaFoldDB" id="A0A7X0BT55"/>
<proteinExistence type="predicted"/>
<sequence>MTSLIPPLQLLCLDAPQACRAHGLLDDAGIDCQILSSPDACLLAAHCRAIEPADTQRLNHLQQALHDTVATLEKTRHAFKSRDLAELRKRLEELLHNLSDTAASGKTPVQGSAPL</sequence>
<name>A0A7X0BT55_9PSED</name>
<evidence type="ECO:0000313" key="2">
    <source>
        <dbReference type="EMBL" id="MBB6340799.1"/>
    </source>
</evidence>
<protein>
    <submittedName>
        <fullName evidence="2">Uncharacterized protein</fullName>
    </submittedName>
</protein>
<organism evidence="2 3">
    <name type="scientific">Pseudomonas fluvialis</name>
    <dbReference type="NCBI Taxonomy" id="1793966"/>
    <lineage>
        <taxon>Bacteria</taxon>
        <taxon>Pseudomonadati</taxon>
        <taxon>Pseudomonadota</taxon>
        <taxon>Gammaproteobacteria</taxon>
        <taxon>Pseudomonadales</taxon>
        <taxon>Pseudomonadaceae</taxon>
        <taxon>Pseudomonas</taxon>
    </lineage>
</organism>
<keyword evidence="3" id="KW-1185">Reference proteome</keyword>
<reference evidence="2 3" key="1">
    <citation type="submission" date="2020-08" db="EMBL/GenBank/DDBJ databases">
        <title>Functional genomics of gut bacteria from endangered species of beetles.</title>
        <authorList>
            <person name="Carlos-Shanley C."/>
        </authorList>
    </citation>
    <scope>NUCLEOTIDE SEQUENCE [LARGE SCALE GENOMIC DNA]</scope>
    <source>
        <strain evidence="2 3">S00202</strain>
    </source>
</reference>
<accession>A0A7X0BT55</accession>
<feature type="coiled-coil region" evidence="1">
    <location>
        <begin position="77"/>
        <end position="104"/>
    </location>
</feature>